<keyword evidence="3" id="KW-1185">Reference proteome</keyword>
<evidence type="ECO:0000313" key="3">
    <source>
        <dbReference type="Proteomes" id="UP000612055"/>
    </source>
</evidence>
<feature type="compositionally biased region" description="Acidic residues" evidence="1">
    <location>
        <begin position="80"/>
        <end position="89"/>
    </location>
</feature>
<sequence>MEPCQRSELAGERLCAARIIPSPDSSVCACLSFGSFDSGELAELLGLPSGGCPGCSTSRSLQGPGDRAACSSCGSLELQQQDEEEEEPEDRYAEYHDPDGEHFGDGLRHLSYRDWAHMRRPFSPPPGLPRAPSSVMPCNTSALSTAASAADDDLEDECEEWFARLSANTGFSDWVAEELAKTGPASSSPSSEAPEPSTAPPPAQQQAQPGPAPSCCDCDASAPTAFACPLAQTELTPTSSFALAYPHPHGHPPALSLSLTRGPAAAAPVEGCDAEGCDDDDDAESCSPMSTAGSDASSDDCESLGLSSRCGSTGSLASCDDTSCYGYGYAGEASCDGCESCDELCAALIPASASASARGAEVAAAAAAAATTAVMAVEMVEAEAGIVVVSELPFDAWPVARGCGGGGSGDAGSGSCSPRGPDLGVSTCGLCGGAGPAAAAAAAWFAHPPLHPHAGARAAAAVASAAPVGLCGRCECPAWLQGEVRGLLAAVVGAALWGEEEC</sequence>
<dbReference type="Proteomes" id="UP000612055">
    <property type="component" value="Unassembled WGS sequence"/>
</dbReference>
<evidence type="ECO:0000313" key="2">
    <source>
        <dbReference type="EMBL" id="KAG2495653.1"/>
    </source>
</evidence>
<organism evidence="2 3">
    <name type="scientific">Edaphochlamys debaryana</name>
    <dbReference type="NCBI Taxonomy" id="47281"/>
    <lineage>
        <taxon>Eukaryota</taxon>
        <taxon>Viridiplantae</taxon>
        <taxon>Chlorophyta</taxon>
        <taxon>core chlorophytes</taxon>
        <taxon>Chlorophyceae</taxon>
        <taxon>CS clade</taxon>
        <taxon>Chlamydomonadales</taxon>
        <taxon>Chlamydomonadales incertae sedis</taxon>
        <taxon>Edaphochlamys</taxon>
    </lineage>
</organism>
<gene>
    <name evidence="2" type="ORF">HYH03_006253</name>
</gene>
<feature type="region of interest" description="Disordered" evidence="1">
    <location>
        <begin position="180"/>
        <end position="214"/>
    </location>
</feature>
<reference evidence="2" key="1">
    <citation type="journal article" date="2020" name="bioRxiv">
        <title>Comparative genomics of Chlamydomonas.</title>
        <authorList>
            <person name="Craig R.J."/>
            <person name="Hasan A.R."/>
            <person name="Ness R.W."/>
            <person name="Keightley P.D."/>
        </authorList>
    </citation>
    <scope>NUCLEOTIDE SEQUENCE</scope>
    <source>
        <strain evidence="2">CCAP 11/70</strain>
    </source>
</reference>
<evidence type="ECO:0000256" key="1">
    <source>
        <dbReference type="SAM" id="MobiDB-lite"/>
    </source>
</evidence>
<accession>A0A835Y6J2</accession>
<name>A0A835Y6J2_9CHLO</name>
<feature type="region of interest" description="Disordered" evidence="1">
    <location>
        <begin position="79"/>
        <end position="104"/>
    </location>
</feature>
<comment type="caution">
    <text evidence="2">The sequence shown here is derived from an EMBL/GenBank/DDBJ whole genome shotgun (WGS) entry which is preliminary data.</text>
</comment>
<dbReference type="EMBL" id="JAEHOE010000023">
    <property type="protein sequence ID" value="KAG2495653.1"/>
    <property type="molecule type" value="Genomic_DNA"/>
</dbReference>
<feature type="compositionally biased region" description="Basic and acidic residues" evidence="1">
    <location>
        <begin position="90"/>
        <end position="104"/>
    </location>
</feature>
<feature type="compositionally biased region" description="Low complexity" evidence="1">
    <location>
        <begin position="182"/>
        <end position="196"/>
    </location>
</feature>
<protein>
    <submittedName>
        <fullName evidence="2">Uncharacterized protein</fullName>
    </submittedName>
</protein>
<proteinExistence type="predicted"/>
<dbReference type="AlphaFoldDB" id="A0A835Y6J2"/>